<accession>A0A2A2K234</accession>
<reference evidence="2 3" key="1">
    <citation type="journal article" date="2017" name="Curr. Biol.">
        <title>Genome architecture and evolution of a unichromosomal asexual nematode.</title>
        <authorList>
            <person name="Fradin H."/>
            <person name="Zegar C."/>
            <person name="Gutwein M."/>
            <person name="Lucas J."/>
            <person name="Kovtun M."/>
            <person name="Corcoran D."/>
            <person name="Baugh L.R."/>
            <person name="Kiontke K."/>
            <person name="Gunsalus K."/>
            <person name="Fitch D.H."/>
            <person name="Piano F."/>
        </authorList>
    </citation>
    <scope>NUCLEOTIDE SEQUENCE [LARGE SCALE GENOMIC DNA]</scope>
    <source>
        <strain evidence="2">PF1309</strain>
    </source>
</reference>
<keyword evidence="3" id="KW-1185">Reference proteome</keyword>
<evidence type="ECO:0000313" key="3">
    <source>
        <dbReference type="Proteomes" id="UP000218231"/>
    </source>
</evidence>
<feature type="compositionally biased region" description="Basic residues" evidence="1">
    <location>
        <begin position="75"/>
        <end position="85"/>
    </location>
</feature>
<feature type="region of interest" description="Disordered" evidence="1">
    <location>
        <begin position="1"/>
        <end position="99"/>
    </location>
</feature>
<evidence type="ECO:0000313" key="2">
    <source>
        <dbReference type="EMBL" id="PAV68066.1"/>
    </source>
</evidence>
<dbReference type="AlphaFoldDB" id="A0A2A2K234"/>
<dbReference type="EMBL" id="LIAE01009826">
    <property type="protein sequence ID" value="PAV68066.1"/>
    <property type="molecule type" value="Genomic_DNA"/>
</dbReference>
<gene>
    <name evidence="2" type="ORF">WR25_06881</name>
</gene>
<proteinExistence type="predicted"/>
<dbReference type="Proteomes" id="UP000218231">
    <property type="component" value="Unassembled WGS sequence"/>
</dbReference>
<feature type="compositionally biased region" description="Basic and acidic residues" evidence="1">
    <location>
        <begin position="16"/>
        <end position="29"/>
    </location>
</feature>
<organism evidence="2 3">
    <name type="scientific">Diploscapter pachys</name>
    <dbReference type="NCBI Taxonomy" id="2018661"/>
    <lineage>
        <taxon>Eukaryota</taxon>
        <taxon>Metazoa</taxon>
        <taxon>Ecdysozoa</taxon>
        <taxon>Nematoda</taxon>
        <taxon>Chromadorea</taxon>
        <taxon>Rhabditida</taxon>
        <taxon>Rhabditina</taxon>
        <taxon>Rhabditomorpha</taxon>
        <taxon>Rhabditoidea</taxon>
        <taxon>Rhabditidae</taxon>
        <taxon>Diploscapter</taxon>
    </lineage>
</organism>
<protein>
    <submittedName>
        <fullName evidence="2">Uncharacterized protein</fullName>
    </submittedName>
</protein>
<evidence type="ECO:0000256" key="1">
    <source>
        <dbReference type="SAM" id="MobiDB-lite"/>
    </source>
</evidence>
<sequence length="129" mass="14983">MCDGARRIDRRHRSRRPLDHRDRLGDPRLRVGQRPRRLGRAASLGEQRLHRIGQRRVAQPGDALIGLHAGEAHLRRQREHVRRQPRSQQPLPTILPPRARLFEPRRQRAQHLGIGRQQQVGEGHGIAPR</sequence>
<name>A0A2A2K234_9BILA</name>
<comment type="caution">
    <text evidence="2">The sequence shown here is derived from an EMBL/GenBank/DDBJ whole genome shotgun (WGS) entry which is preliminary data.</text>
</comment>